<gene>
    <name evidence="1" type="ORF">AVEN_11084_1</name>
</gene>
<comment type="caution">
    <text evidence="1">The sequence shown here is derived from an EMBL/GenBank/DDBJ whole genome shotgun (WGS) entry which is preliminary data.</text>
</comment>
<reference evidence="1 2" key="1">
    <citation type="journal article" date="2019" name="Sci. Rep.">
        <title>Orb-weaving spider Araneus ventricosus genome elucidates the spidroin gene catalogue.</title>
        <authorList>
            <person name="Kono N."/>
            <person name="Nakamura H."/>
            <person name="Ohtoshi R."/>
            <person name="Moran D.A.P."/>
            <person name="Shinohara A."/>
            <person name="Yoshida Y."/>
            <person name="Fujiwara M."/>
            <person name="Mori M."/>
            <person name="Tomita M."/>
            <person name="Arakawa K."/>
        </authorList>
    </citation>
    <scope>NUCLEOTIDE SEQUENCE [LARGE SCALE GENOMIC DNA]</scope>
</reference>
<dbReference type="AlphaFoldDB" id="A0A4Y2VYL3"/>
<evidence type="ECO:0000313" key="2">
    <source>
        <dbReference type="Proteomes" id="UP000499080"/>
    </source>
</evidence>
<keyword evidence="2" id="KW-1185">Reference proteome</keyword>
<feature type="non-terminal residue" evidence="1">
    <location>
        <position position="1"/>
    </location>
</feature>
<evidence type="ECO:0000313" key="1">
    <source>
        <dbReference type="EMBL" id="GBO29418.1"/>
    </source>
</evidence>
<sequence>HYHNYLLVILTGNPSGTRTINCKPLRCGELHAPEKPSEAEELQGCERGDLEFISSSSAL</sequence>
<organism evidence="1 2">
    <name type="scientific">Araneus ventricosus</name>
    <name type="common">Orbweaver spider</name>
    <name type="synonym">Epeira ventricosa</name>
    <dbReference type="NCBI Taxonomy" id="182803"/>
    <lineage>
        <taxon>Eukaryota</taxon>
        <taxon>Metazoa</taxon>
        <taxon>Ecdysozoa</taxon>
        <taxon>Arthropoda</taxon>
        <taxon>Chelicerata</taxon>
        <taxon>Arachnida</taxon>
        <taxon>Araneae</taxon>
        <taxon>Araneomorphae</taxon>
        <taxon>Entelegynae</taxon>
        <taxon>Araneoidea</taxon>
        <taxon>Araneidae</taxon>
        <taxon>Araneus</taxon>
    </lineage>
</organism>
<dbReference type="Proteomes" id="UP000499080">
    <property type="component" value="Unassembled WGS sequence"/>
</dbReference>
<dbReference type="EMBL" id="BGPR01052587">
    <property type="protein sequence ID" value="GBO29418.1"/>
    <property type="molecule type" value="Genomic_DNA"/>
</dbReference>
<protein>
    <submittedName>
        <fullName evidence="1">Uncharacterized protein</fullName>
    </submittedName>
</protein>
<accession>A0A4Y2VYL3</accession>
<name>A0A4Y2VYL3_ARAVE</name>
<proteinExistence type="predicted"/>